<evidence type="ECO:0000313" key="2">
    <source>
        <dbReference type="Proteomes" id="UP000004892"/>
    </source>
</evidence>
<dbReference type="PATRIC" id="fig|742817.3.peg.143"/>
<evidence type="ECO:0000313" key="1">
    <source>
        <dbReference type="EMBL" id="EHP51138.1"/>
    </source>
</evidence>
<name>H1DCT3_9BACT</name>
<dbReference type="EMBL" id="ADMC01000001">
    <property type="protein sequence ID" value="EHP51138.1"/>
    <property type="molecule type" value="Genomic_DNA"/>
</dbReference>
<comment type="caution">
    <text evidence="1">The sequence shown here is derived from an EMBL/GenBank/DDBJ whole genome shotgun (WGS) entry which is preliminary data.</text>
</comment>
<dbReference type="InterPro" id="IPR058238">
    <property type="entry name" value="Lant_leader_dom"/>
</dbReference>
<proteinExistence type="predicted"/>
<keyword evidence="2" id="KW-1185">Reference proteome</keyword>
<protein>
    <submittedName>
        <fullName evidence="1">Uncharacterized protein</fullName>
    </submittedName>
</protein>
<dbReference type="RefSeq" id="WP_009135294.1">
    <property type="nucleotide sequence ID" value="NZ_JH594596.1"/>
</dbReference>
<dbReference type="NCBIfam" id="NF038158">
    <property type="entry name" value="lant_leader_L1b"/>
    <property type="match status" value="1"/>
</dbReference>
<dbReference type="AlphaFoldDB" id="H1DCT3"/>
<reference evidence="1 2" key="1">
    <citation type="submission" date="2012-01" db="EMBL/GenBank/DDBJ databases">
        <title>The Genome Sequence of Odoribacter laneus YIT 12061.</title>
        <authorList>
            <consortium name="The Broad Institute Genome Sequencing Platform"/>
            <person name="Earl A."/>
            <person name="Ward D."/>
            <person name="Feldgarden M."/>
            <person name="Gevers D."/>
            <person name="Morotomi M."/>
            <person name="Young S.K."/>
            <person name="Zeng Q."/>
            <person name="Gargeya S."/>
            <person name="Fitzgerald M."/>
            <person name="Haas B."/>
            <person name="Abouelleil A."/>
            <person name="Alvarado L."/>
            <person name="Arachchi H.M."/>
            <person name="Berlin A."/>
            <person name="Chapman S.B."/>
            <person name="Gearin G."/>
            <person name="Goldberg J."/>
            <person name="Griggs A."/>
            <person name="Gujja S."/>
            <person name="Hansen M."/>
            <person name="Heiman D."/>
            <person name="Howarth C."/>
            <person name="Larimer J."/>
            <person name="Lui A."/>
            <person name="MacDonald P.J.P."/>
            <person name="McCowen C."/>
            <person name="Montmayeur A."/>
            <person name="Murphy C."/>
            <person name="Neiman D."/>
            <person name="Pearson M."/>
            <person name="Priest M."/>
            <person name="Roberts A."/>
            <person name="Saif S."/>
            <person name="Shea T."/>
            <person name="Sisk P."/>
            <person name="Stolte C."/>
            <person name="Sykes S."/>
            <person name="Wortman J."/>
            <person name="Nusbaum C."/>
            <person name="Birren B."/>
        </authorList>
    </citation>
    <scope>NUCLEOTIDE SEQUENCE [LARGE SCALE GENOMIC DNA]</scope>
    <source>
        <strain evidence="1 2">YIT 12061</strain>
    </source>
</reference>
<dbReference type="Proteomes" id="UP000004892">
    <property type="component" value="Unassembled WGS sequence"/>
</dbReference>
<dbReference type="NCBIfam" id="NF038153">
    <property type="entry name" value="lant_leader_L1a"/>
    <property type="match status" value="1"/>
</dbReference>
<dbReference type="HOGENOM" id="CLU_2288662_0_0_10"/>
<dbReference type="STRING" id="742817.HMPREF9449_00140"/>
<accession>H1DCT3</accession>
<dbReference type="GeneID" id="98067808"/>
<organism evidence="1 2">
    <name type="scientific">Odoribacter laneus YIT 12061</name>
    <dbReference type="NCBI Taxonomy" id="742817"/>
    <lineage>
        <taxon>Bacteria</taxon>
        <taxon>Pseudomonadati</taxon>
        <taxon>Bacteroidota</taxon>
        <taxon>Bacteroidia</taxon>
        <taxon>Bacteroidales</taxon>
        <taxon>Odoribacteraceae</taxon>
        <taxon>Odoribacter</taxon>
    </lineage>
</organism>
<gene>
    <name evidence="1" type="ORF">HMPREF9449_00140</name>
</gene>
<sequence length="98" mass="10475">MKSKKLELKKEVIASLTNDAMANVWGGDLVGNTNGCIAPSQGGGCGSGNCIPYTQDPFKCPLSEVKTCICVIEETRACLTVKTCMITGENDCHRYIAE</sequence>